<gene>
    <name evidence="2" type="ORF">TNCT_586201</name>
</gene>
<comment type="caution">
    <text evidence="2">The sequence shown here is derived from an EMBL/GenBank/DDBJ whole genome shotgun (WGS) entry which is preliminary data.</text>
</comment>
<accession>A0A8X6KQD4</accession>
<organism evidence="2 3">
    <name type="scientific">Trichonephila clavata</name>
    <name type="common">Joro spider</name>
    <name type="synonym">Nephila clavata</name>
    <dbReference type="NCBI Taxonomy" id="2740835"/>
    <lineage>
        <taxon>Eukaryota</taxon>
        <taxon>Metazoa</taxon>
        <taxon>Ecdysozoa</taxon>
        <taxon>Arthropoda</taxon>
        <taxon>Chelicerata</taxon>
        <taxon>Arachnida</taxon>
        <taxon>Araneae</taxon>
        <taxon>Araneomorphae</taxon>
        <taxon>Entelegynae</taxon>
        <taxon>Araneoidea</taxon>
        <taxon>Nephilidae</taxon>
        <taxon>Trichonephila</taxon>
    </lineage>
</organism>
<name>A0A8X6KQD4_TRICU</name>
<dbReference type="EMBL" id="BMAO01031952">
    <property type="protein sequence ID" value="GFQ78813.1"/>
    <property type="molecule type" value="Genomic_DNA"/>
</dbReference>
<dbReference type="AlphaFoldDB" id="A0A8X6KQD4"/>
<sequence>MAEQRYTPALPRRDGASGTATRRHDARRYTPQQHTPYRYAVTASRRTRVRHTATQRYGSREHTALSAARLSPAAQSYVARRDDRRRSYTSSARLRPDAAVRRMSKYGAGAGTGDHKNAVGMQWQQINVRRAQYTVAITIQGKRLRQNEAAGQAV</sequence>
<evidence type="ECO:0000313" key="2">
    <source>
        <dbReference type="EMBL" id="GFQ78813.1"/>
    </source>
</evidence>
<evidence type="ECO:0000313" key="3">
    <source>
        <dbReference type="Proteomes" id="UP000887116"/>
    </source>
</evidence>
<dbReference type="Proteomes" id="UP000887116">
    <property type="component" value="Unassembled WGS sequence"/>
</dbReference>
<reference evidence="2" key="1">
    <citation type="submission" date="2020-07" db="EMBL/GenBank/DDBJ databases">
        <title>Multicomponent nature underlies the extraordinary mechanical properties of spider dragline silk.</title>
        <authorList>
            <person name="Kono N."/>
            <person name="Nakamura H."/>
            <person name="Mori M."/>
            <person name="Yoshida Y."/>
            <person name="Ohtoshi R."/>
            <person name="Malay A.D."/>
            <person name="Moran D.A.P."/>
            <person name="Tomita M."/>
            <person name="Numata K."/>
            <person name="Arakawa K."/>
        </authorList>
    </citation>
    <scope>NUCLEOTIDE SEQUENCE</scope>
</reference>
<protein>
    <submittedName>
        <fullName evidence="2">Uncharacterized protein</fullName>
    </submittedName>
</protein>
<feature type="region of interest" description="Disordered" evidence="1">
    <location>
        <begin position="47"/>
        <end position="91"/>
    </location>
</feature>
<evidence type="ECO:0000256" key="1">
    <source>
        <dbReference type="SAM" id="MobiDB-lite"/>
    </source>
</evidence>
<proteinExistence type="predicted"/>
<feature type="region of interest" description="Disordered" evidence="1">
    <location>
        <begin position="1"/>
        <end position="31"/>
    </location>
</feature>
<keyword evidence="3" id="KW-1185">Reference proteome</keyword>